<accession>A0AAV0X9T6</accession>
<feature type="compositionally biased region" description="Polar residues" evidence="1">
    <location>
        <begin position="45"/>
        <end position="59"/>
    </location>
</feature>
<protein>
    <recommendedName>
        <fullName evidence="2">HAT C-terminal dimerisation domain-containing protein</fullName>
    </recommendedName>
</protein>
<proteinExistence type="predicted"/>
<evidence type="ECO:0000313" key="4">
    <source>
        <dbReference type="Proteomes" id="UP001160148"/>
    </source>
</evidence>
<dbReference type="InterPro" id="IPR008906">
    <property type="entry name" value="HATC_C_dom"/>
</dbReference>
<reference evidence="3 4" key="1">
    <citation type="submission" date="2023-01" db="EMBL/GenBank/DDBJ databases">
        <authorList>
            <person name="Whitehead M."/>
        </authorList>
    </citation>
    <scope>NUCLEOTIDE SEQUENCE [LARGE SCALE GENOMIC DNA]</scope>
</reference>
<keyword evidence="4" id="KW-1185">Reference proteome</keyword>
<feature type="region of interest" description="Disordered" evidence="1">
    <location>
        <begin position="36"/>
        <end position="59"/>
    </location>
</feature>
<comment type="caution">
    <text evidence="3">The sequence shown here is derived from an EMBL/GenBank/DDBJ whole genome shotgun (WGS) entry which is preliminary data.</text>
</comment>
<dbReference type="EMBL" id="CARXXK010000004">
    <property type="protein sequence ID" value="CAI6365070.1"/>
    <property type="molecule type" value="Genomic_DNA"/>
</dbReference>
<evidence type="ECO:0000313" key="3">
    <source>
        <dbReference type="EMBL" id="CAI6365070.1"/>
    </source>
</evidence>
<gene>
    <name evidence="3" type="ORF">MEUPH1_LOCUS19822</name>
</gene>
<dbReference type="SUPFAM" id="SSF53098">
    <property type="entry name" value="Ribonuclease H-like"/>
    <property type="match status" value="1"/>
</dbReference>
<dbReference type="AlphaFoldDB" id="A0AAV0X9T6"/>
<dbReference type="PANTHER" id="PTHR47501:SF5">
    <property type="entry name" value="HAT C-TERMINAL DIMERISATION DOMAIN-CONTAINING PROTEIN"/>
    <property type="match status" value="1"/>
</dbReference>
<dbReference type="InterPro" id="IPR012337">
    <property type="entry name" value="RNaseH-like_sf"/>
</dbReference>
<dbReference type="Pfam" id="PF05699">
    <property type="entry name" value="Dimer_Tnp_hAT"/>
    <property type="match status" value="1"/>
</dbReference>
<organism evidence="3 4">
    <name type="scientific">Macrosiphum euphorbiae</name>
    <name type="common">potato aphid</name>
    <dbReference type="NCBI Taxonomy" id="13131"/>
    <lineage>
        <taxon>Eukaryota</taxon>
        <taxon>Metazoa</taxon>
        <taxon>Ecdysozoa</taxon>
        <taxon>Arthropoda</taxon>
        <taxon>Hexapoda</taxon>
        <taxon>Insecta</taxon>
        <taxon>Pterygota</taxon>
        <taxon>Neoptera</taxon>
        <taxon>Paraneoptera</taxon>
        <taxon>Hemiptera</taxon>
        <taxon>Sternorrhyncha</taxon>
        <taxon>Aphidomorpha</taxon>
        <taxon>Aphidoidea</taxon>
        <taxon>Aphididae</taxon>
        <taxon>Macrosiphini</taxon>
        <taxon>Macrosiphum</taxon>
    </lineage>
</organism>
<evidence type="ECO:0000259" key="2">
    <source>
        <dbReference type="Pfam" id="PF05699"/>
    </source>
</evidence>
<dbReference type="GO" id="GO:0046983">
    <property type="term" value="F:protein dimerization activity"/>
    <property type="evidence" value="ECO:0007669"/>
    <property type="project" value="InterPro"/>
</dbReference>
<name>A0AAV0X9T6_9HEMI</name>
<dbReference type="Proteomes" id="UP001160148">
    <property type="component" value="Unassembled WGS sequence"/>
</dbReference>
<evidence type="ECO:0000256" key="1">
    <source>
        <dbReference type="SAM" id="MobiDB-lite"/>
    </source>
</evidence>
<dbReference type="PANTHER" id="PTHR47501">
    <property type="entry name" value="TRANSPOSASE-RELATED"/>
    <property type="match status" value="1"/>
</dbReference>
<feature type="domain" description="HAT C-terminal dimerisation" evidence="2">
    <location>
        <begin position="563"/>
        <end position="613"/>
    </location>
</feature>
<sequence length="620" mass="71229">MREKLSHAKQFLQPNYEWCGVLLKKIDHIDNAANKNTTKRCNDGSLKQNTGSSLKQSDKNNQLKQPVLEDFLNNKKLTSQSTLDQLLQKFIVSANVPFRIIENPVLKEIIGRGFPNKKIMSRPTLMKTIENDFQDLSLKMKFEMSKCAHIATTADGWSIFKKSYIGITVTWINEDLSRSTRLLALRRLEGSHTYDILAKAMDAVYTEFEISDKLSYCTTDNGSNFVKCFKTFGHIFDDENTDTLLVNDAFNDDLEEIDAIDLNILNDKDEHDFQYVLPKHHRCCAHTINLIATMDSKKALSNPAYKKQSRSTFAKSTALWNKQGRSTKSADLVKQNLGVYLITPNETRWNSLYDAVVLLNKLIRNNEPKFRIIMDELSIGRFNRSDIDFMCQYQKIMGPISISLDLLQGDTNMYFGHLLPTIEELIYKYELMMTNDVTVSNYMKPLVNAILNGIKTRFADYLIDKFLITAAVCHPLFKTAWIKNDIKKQLASEYFKSACYELDELHSNDNDNSDVEDNQMIDNLSSFFTWSQNSREEKSTVSDEIDRFLGTSPTKTLECLHNLPTIKRVFMKYNTPLPSSASVERVFSVGGATITKKRTNMTDKHFEQIMFLKCNTQIFD</sequence>